<dbReference type="InterPro" id="IPR005714">
    <property type="entry name" value="ATPase_T3SS_FliI/YscN"/>
</dbReference>
<dbReference type="GO" id="GO:0030254">
    <property type="term" value="P:protein secretion by the type III secretion system"/>
    <property type="evidence" value="ECO:0007669"/>
    <property type="project" value="InterPro"/>
</dbReference>
<keyword evidence="11" id="KW-1185">Reference proteome</keyword>
<keyword evidence="5" id="KW-0067">ATP-binding</keyword>
<feature type="domain" description="AAA+ ATPase" evidence="9">
    <location>
        <begin position="161"/>
        <end position="343"/>
    </location>
</feature>
<keyword evidence="10" id="KW-0378">Hydrolase</keyword>
<dbReference type="Proteomes" id="UP000186112">
    <property type="component" value="Unassembled WGS sequence"/>
</dbReference>
<proteinExistence type="predicted"/>
<evidence type="ECO:0000256" key="5">
    <source>
        <dbReference type="ARBA" id="ARBA00022840"/>
    </source>
</evidence>
<evidence type="ECO:0000256" key="8">
    <source>
        <dbReference type="ARBA" id="ARBA00023065"/>
    </source>
</evidence>
<dbReference type="PANTHER" id="PTHR15184">
    <property type="entry name" value="ATP SYNTHASE"/>
    <property type="match status" value="1"/>
</dbReference>
<dbReference type="NCBIfam" id="TIGR03497">
    <property type="entry name" value="FliI_clade2"/>
    <property type="match status" value="1"/>
</dbReference>
<dbReference type="CDD" id="cd01136">
    <property type="entry name" value="ATPase_flagellum-secretory_path_III"/>
    <property type="match status" value="1"/>
</dbReference>
<keyword evidence="6" id="KW-0653">Protein transport</keyword>
<dbReference type="NCBIfam" id="TIGR01026">
    <property type="entry name" value="fliI_yscN"/>
    <property type="match status" value="1"/>
</dbReference>
<dbReference type="RefSeq" id="WP_075724375.1">
    <property type="nucleotide sequence ID" value="NZ_LTDM01000003.1"/>
</dbReference>
<sequence>MNNLIDIDFENIRSKIANRNYYSRLGKVSEVIGLIIQVEGLECFIGEVCEIIIKFSNKKVLAEVVGFKDKSLLLMPLDDILGIGPGCFVKPTRKSLKININDDILGNTLDGLGRPIDKGSLEKGELIDVERTPPNPFERKRISDVMSTGVKAIDGLLTCGEGQRIGIFAGSGVGKSTLLGMIAKYSDSDVNVIALIGERGREVLEFIEKDLGEEGYKKSVVICATSDQPPLVRLKGAFVATAVAEYFRDKGKKVMLMMDSVTRFAMAQREIGLATGEPPTTRGYTPSVFAMLPKLLERSGMSKDGSITAFYTVLVEGDDMNEPIADAVRGILDGHIVLSRKIAAKNHFPAIDIQSSISRIMKQVVDKEHFLKAGKLKENLAIYSESEDLINIGAYKKGTNPIIDRSIDLIGPINSFLTQDTEERYKYEESIERLKDIIED</sequence>
<organism evidence="10 11">
    <name type="scientific">Tissierella creatinophila DSM 6911</name>
    <dbReference type="NCBI Taxonomy" id="1123403"/>
    <lineage>
        <taxon>Bacteria</taxon>
        <taxon>Bacillati</taxon>
        <taxon>Bacillota</taxon>
        <taxon>Tissierellia</taxon>
        <taxon>Tissierellales</taxon>
        <taxon>Tissierellaceae</taxon>
        <taxon>Tissierella</taxon>
    </lineage>
</organism>
<dbReference type="SUPFAM" id="SSF52540">
    <property type="entry name" value="P-loop containing nucleoside triphosphate hydrolases"/>
    <property type="match status" value="1"/>
</dbReference>
<dbReference type="FunFam" id="3.40.50.12240:FF:000002">
    <property type="entry name" value="Flagellum-specific ATP synthase FliI"/>
    <property type="match status" value="1"/>
</dbReference>
<dbReference type="InterPro" id="IPR050053">
    <property type="entry name" value="ATPase_alpha/beta_chains"/>
</dbReference>
<comment type="subcellular location">
    <subcellularLocation>
        <location evidence="1">Cytoplasm</location>
    </subcellularLocation>
</comment>
<protein>
    <submittedName>
        <fullName evidence="10">Putative ATP synthase YscN</fullName>
        <ecNumber evidence="10">3.6.3.14</ecNumber>
    </submittedName>
</protein>
<dbReference type="InterPro" id="IPR004100">
    <property type="entry name" value="ATPase_F1/V1/A1_a/bsu_N"/>
</dbReference>
<dbReference type="GO" id="GO:0016887">
    <property type="term" value="F:ATP hydrolysis activity"/>
    <property type="evidence" value="ECO:0007669"/>
    <property type="project" value="InterPro"/>
</dbReference>
<evidence type="ECO:0000256" key="1">
    <source>
        <dbReference type="ARBA" id="ARBA00004496"/>
    </source>
</evidence>
<dbReference type="InterPro" id="IPR027417">
    <property type="entry name" value="P-loop_NTPase"/>
</dbReference>
<dbReference type="CDD" id="cd18117">
    <property type="entry name" value="ATP-synt_flagellum-secretory_path_III_N"/>
    <property type="match status" value="1"/>
</dbReference>
<evidence type="ECO:0000259" key="9">
    <source>
        <dbReference type="SMART" id="SM00382"/>
    </source>
</evidence>
<dbReference type="EC" id="3.6.3.14" evidence="10"/>
<reference evidence="10 11" key="1">
    <citation type="submission" date="2016-02" db="EMBL/GenBank/DDBJ databases">
        <title>Genome sequence of Tissierella creatinophila DSM 6911.</title>
        <authorList>
            <person name="Poehlein A."/>
            <person name="Daniel R."/>
        </authorList>
    </citation>
    <scope>NUCLEOTIDE SEQUENCE [LARGE SCALE GENOMIC DNA]</scope>
    <source>
        <strain evidence="10 11">DSM 6911</strain>
    </source>
</reference>
<evidence type="ECO:0000256" key="7">
    <source>
        <dbReference type="ARBA" id="ARBA00022967"/>
    </source>
</evidence>
<dbReference type="InterPro" id="IPR003593">
    <property type="entry name" value="AAA+_ATPase"/>
</dbReference>
<dbReference type="InterPro" id="IPR000194">
    <property type="entry name" value="ATPase_F1/V1/A1_a/bsu_nucl-bd"/>
</dbReference>
<dbReference type="GO" id="GO:0044780">
    <property type="term" value="P:bacterial-type flagellum assembly"/>
    <property type="evidence" value="ECO:0007669"/>
    <property type="project" value="InterPro"/>
</dbReference>
<dbReference type="InterPro" id="IPR040627">
    <property type="entry name" value="T3SS_ATPase_C"/>
</dbReference>
<evidence type="ECO:0000313" key="11">
    <source>
        <dbReference type="Proteomes" id="UP000186112"/>
    </source>
</evidence>
<dbReference type="GO" id="GO:0046933">
    <property type="term" value="F:proton-transporting ATP synthase activity, rotational mechanism"/>
    <property type="evidence" value="ECO:0007669"/>
    <property type="project" value="TreeGrafter"/>
</dbReference>
<evidence type="ECO:0000256" key="2">
    <source>
        <dbReference type="ARBA" id="ARBA00022448"/>
    </source>
</evidence>
<dbReference type="OrthoDB" id="9802718at2"/>
<evidence type="ECO:0000313" key="10">
    <source>
        <dbReference type="EMBL" id="OLS03772.1"/>
    </source>
</evidence>
<keyword evidence="2" id="KW-0813">Transport</keyword>
<evidence type="ECO:0000256" key="3">
    <source>
        <dbReference type="ARBA" id="ARBA00022490"/>
    </source>
</evidence>
<dbReference type="GO" id="GO:0071973">
    <property type="term" value="P:bacterial-type flagellum-dependent cell motility"/>
    <property type="evidence" value="ECO:0007669"/>
    <property type="project" value="InterPro"/>
</dbReference>
<keyword evidence="8" id="KW-0406">Ion transport</keyword>
<dbReference type="SMART" id="SM00382">
    <property type="entry name" value="AAA"/>
    <property type="match status" value="1"/>
</dbReference>
<dbReference type="Gene3D" id="3.40.50.12240">
    <property type="match status" value="1"/>
</dbReference>
<dbReference type="GO" id="GO:0005524">
    <property type="term" value="F:ATP binding"/>
    <property type="evidence" value="ECO:0007669"/>
    <property type="project" value="UniProtKB-KW"/>
</dbReference>
<evidence type="ECO:0000256" key="6">
    <source>
        <dbReference type="ARBA" id="ARBA00022927"/>
    </source>
</evidence>
<dbReference type="Pfam" id="PF00006">
    <property type="entry name" value="ATP-synt_ab"/>
    <property type="match status" value="1"/>
</dbReference>
<dbReference type="PANTHER" id="PTHR15184:SF9">
    <property type="entry name" value="SPI-1 TYPE 3 SECRETION SYSTEM ATPASE"/>
    <property type="match status" value="1"/>
</dbReference>
<comment type="caution">
    <text evidence="10">The sequence shown here is derived from an EMBL/GenBank/DDBJ whole genome shotgun (WGS) entry which is preliminary data.</text>
</comment>
<dbReference type="AlphaFoldDB" id="A0A1U7M8X9"/>
<name>A0A1U7M8X9_TISCR</name>
<dbReference type="GO" id="GO:0030257">
    <property type="term" value="C:type III protein secretion system complex"/>
    <property type="evidence" value="ECO:0007669"/>
    <property type="project" value="InterPro"/>
</dbReference>
<dbReference type="GO" id="GO:0005737">
    <property type="term" value="C:cytoplasm"/>
    <property type="evidence" value="ECO:0007669"/>
    <property type="project" value="UniProtKB-SubCell"/>
</dbReference>
<keyword evidence="3" id="KW-0963">Cytoplasm</keyword>
<dbReference type="Pfam" id="PF02874">
    <property type="entry name" value="ATP-synt_ab_N"/>
    <property type="match status" value="1"/>
</dbReference>
<accession>A0A1U7M8X9</accession>
<keyword evidence="7" id="KW-1278">Translocase</keyword>
<keyword evidence="4" id="KW-0547">Nucleotide-binding</keyword>
<dbReference type="InterPro" id="IPR022425">
    <property type="entry name" value="FliI_clade2"/>
</dbReference>
<dbReference type="EMBL" id="LTDM01000003">
    <property type="protein sequence ID" value="OLS03772.1"/>
    <property type="molecule type" value="Genomic_DNA"/>
</dbReference>
<gene>
    <name evidence="10" type="primary">yscN</name>
    <name evidence="10" type="ORF">TICRE_02850</name>
</gene>
<dbReference type="Pfam" id="PF18269">
    <property type="entry name" value="T3SS_ATPase_C"/>
    <property type="match status" value="1"/>
</dbReference>
<evidence type="ECO:0000256" key="4">
    <source>
        <dbReference type="ARBA" id="ARBA00022741"/>
    </source>
</evidence>